<dbReference type="EMBL" id="JAHCVK010000001">
    <property type="protein sequence ID" value="MBT0652243.1"/>
    <property type="molecule type" value="Genomic_DNA"/>
</dbReference>
<evidence type="ECO:0000313" key="2">
    <source>
        <dbReference type="EMBL" id="MBT0652243.1"/>
    </source>
</evidence>
<dbReference type="InterPro" id="IPR043519">
    <property type="entry name" value="NT_sf"/>
</dbReference>
<evidence type="ECO:0000259" key="1">
    <source>
        <dbReference type="Pfam" id="PF18765"/>
    </source>
</evidence>
<keyword evidence="3" id="KW-1185">Reference proteome</keyword>
<name>A0ABS5SA43_9BACT</name>
<accession>A0ABS5SA43</accession>
<organism evidence="2 3">
    <name type="scientific">Geomobilimonas luticola</name>
    <dbReference type="NCBI Taxonomy" id="1114878"/>
    <lineage>
        <taxon>Bacteria</taxon>
        <taxon>Pseudomonadati</taxon>
        <taxon>Thermodesulfobacteriota</taxon>
        <taxon>Desulfuromonadia</taxon>
        <taxon>Geobacterales</taxon>
        <taxon>Geobacteraceae</taxon>
        <taxon>Geomobilimonas</taxon>
    </lineage>
</organism>
<proteinExistence type="predicted"/>
<reference evidence="2 3" key="1">
    <citation type="submission" date="2021-05" db="EMBL/GenBank/DDBJ databases">
        <title>The draft genome of Geobacter luticola JCM 17780.</title>
        <authorList>
            <person name="Xu Z."/>
            <person name="Masuda Y."/>
            <person name="Itoh H."/>
            <person name="Senoo K."/>
        </authorList>
    </citation>
    <scope>NUCLEOTIDE SEQUENCE [LARGE SCALE GENOMIC DNA]</scope>
    <source>
        <strain evidence="2 3">JCM 17780</strain>
    </source>
</reference>
<sequence>MADDNLIFGIAERHYTDLAGIFVRYPNIERVLVFGSRAKGTATPSSDIDLAVVAPNMNDQEFNRLWNELDALPLVFKLDVLHWDRLGEQKLKESIMRHGQLFYPL</sequence>
<dbReference type="Pfam" id="PF18765">
    <property type="entry name" value="Polbeta"/>
    <property type="match status" value="1"/>
</dbReference>
<dbReference type="SUPFAM" id="SSF81301">
    <property type="entry name" value="Nucleotidyltransferase"/>
    <property type="match status" value="1"/>
</dbReference>
<comment type="caution">
    <text evidence="2">The sequence shown here is derived from an EMBL/GenBank/DDBJ whole genome shotgun (WGS) entry which is preliminary data.</text>
</comment>
<evidence type="ECO:0000313" key="3">
    <source>
        <dbReference type="Proteomes" id="UP000756860"/>
    </source>
</evidence>
<feature type="domain" description="Polymerase beta nucleotidyltransferase" evidence="1">
    <location>
        <begin position="18"/>
        <end position="103"/>
    </location>
</feature>
<dbReference type="InterPro" id="IPR041633">
    <property type="entry name" value="Polbeta"/>
</dbReference>
<dbReference type="Gene3D" id="3.30.460.10">
    <property type="entry name" value="Beta Polymerase, domain 2"/>
    <property type="match status" value="1"/>
</dbReference>
<gene>
    <name evidence="2" type="ORF">KI810_04190</name>
</gene>
<dbReference type="RefSeq" id="WP_214174197.1">
    <property type="nucleotide sequence ID" value="NZ_JAHCVK010000001.1"/>
</dbReference>
<dbReference type="Proteomes" id="UP000756860">
    <property type="component" value="Unassembled WGS sequence"/>
</dbReference>
<protein>
    <submittedName>
        <fullName evidence="2">Nucleotidyltransferase domain-containing protein</fullName>
    </submittedName>
</protein>
<dbReference type="CDD" id="cd05403">
    <property type="entry name" value="NT_KNTase_like"/>
    <property type="match status" value="1"/>
</dbReference>